<name>L5K492_PTEAL</name>
<dbReference type="GO" id="GO:0005096">
    <property type="term" value="F:GTPase activator activity"/>
    <property type="evidence" value="ECO:0007669"/>
    <property type="project" value="TreeGrafter"/>
</dbReference>
<keyword evidence="3" id="KW-1185">Reference proteome</keyword>
<proteinExistence type="predicted"/>
<evidence type="ECO:0000259" key="1">
    <source>
        <dbReference type="PROSITE" id="PS50200"/>
    </source>
</evidence>
<dbReference type="InParanoid" id="L5K492"/>
<dbReference type="SUPFAM" id="SSF54236">
    <property type="entry name" value="Ubiquitin-like"/>
    <property type="match status" value="1"/>
</dbReference>
<dbReference type="Pfam" id="PF00788">
    <property type="entry name" value="RA"/>
    <property type="match status" value="1"/>
</dbReference>
<reference evidence="3" key="1">
    <citation type="journal article" date="2013" name="Science">
        <title>Comparative analysis of bat genomes provides insight into the evolution of flight and immunity.</title>
        <authorList>
            <person name="Zhang G."/>
            <person name="Cowled C."/>
            <person name="Shi Z."/>
            <person name="Huang Z."/>
            <person name="Bishop-Lilly K.A."/>
            <person name="Fang X."/>
            <person name="Wynne J.W."/>
            <person name="Xiong Z."/>
            <person name="Baker M.L."/>
            <person name="Zhao W."/>
            <person name="Tachedjian M."/>
            <person name="Zhu Y."/>
            <person name="Zhou P."/>
            <person name="Jiang X."/>
            <person name="Ng J."/>
            <person name="Yang L."/>
            <person name="Wu L."/>
            <person name="Xiao J."/>
            <person name="Feng Y."/>
            <person name="Chen Y."/>
            <person name="Sun X."/>
            <person name="Zhang Y."/>
            <person name="Marsh G.A."/>
            <person name="Crameri G."/>
            <person name="Broder C.C."/>
            <person name="Frey K.G."/>
            <person name="Wang L.F."/>
            <person name="Wang J."/>
        </authorList>
    </citation>
    <scope>NUCLEOTIDE SEQUENCE [LARGE SCALE GENOMIC DNA]</scope>
</reference>
<gene>
    <name evidence="2" type="ORF">PAL_GLEAN10001184</name>
</gene>
<accession>L5K492</accession>
<dbReference type="AlphaFoldDB" id="L5K492"/>
<evidence type="ECO:0000313" key="3">
    <source>
        <dbReference type="Proteomes" id="UP000010552"/>
    </source>
</evidence>
<dbReference type="InterPro" id="IPR047888">
    <property type="entry name" value="ARHGAP20_RA"/>
</dbReference>
<dbReference type="PROSITE" id="PS50200">
    <property type="entry name" value="RA"/>
    <property type="match status" value="1"/>
</dbReference>
<organism evidence="2 3">
    <name type="scientific">Pteropus alecto</name>
    <name type="common">Black flying fox</name>
    <dbReference type="NCBI Taxonomy" id="9402"/>
    <lineage>
        <taxon>Eukaryota</taxon>
        <taxon>Metazoa</taxon>
        <taxon>Chordata</taxon>
        <taxon>Craniata</taxon>
        <taxon>Vertebrata</taxon>
        <taxon>Euteleostomi</taxon>
        <taxon>Mammalia</taxon>
        <taxon>Eutheria</taxon>
        <taxon>Laurasiatheria</taxon>
        <taxon>Chiroptera</taxon>
        <taxon>Yinpterochiroptera</taxon>
        <taxon>Pteropodoidea</taxon>
        <taxon>Pteropodidae</taxon>
        <taxon>Pteropodinae</taxon>
        <taxon>Pteropus</taxon>
    </lineage>
</organism>
<dbReference type="InterPro" id="IPR047887">
    <property type="entry name" value="ARHGAP20_PH"/>
</dbReference>
<feature type="domain" description="Ras-associating" evidence="1">
    <location>
        <begin position="50"/>
        <end position="140"/>
    </location>
</feature>
<dbReference type="PANTHER" id="PTHR23179:SF28">
    <property type="entry name" value="RHO GTPASE-ACTIVATING PROTEIN 20"/>
    <property type="match status" value="1"/>
</dbReference>
<dbReference type="EMBL" id="KB031031">
    <property type="protein sequence ID" value="ELK06365.1"/>
    <property type="molecule type" value="Genomic_DNA"/>
</dbReference>
<dbReference type="STRING" id="9402.L5K492"/>
<dbReference type="Proteomes" id="UP000010552">
    <property type="component" value="Unassembled WGS sequence"/>
</dbReference>
<dbReference type="CDD" id="cd17115">
    <property type="entry name" value="RA_RHG20"/>
    <property type="match status" value="1"/>
</dbReference>
<dbReference type="InterPro" id="IPR029071">
    <property type="entry name" value="Ubiquitin-like_domsf"/>
</dbReference>
<sequence>MCFNRTLLIDGRVELKRGQERQEHLFLFNDLFVVAQIKYINAEKEKDYLKSIPLKIFTKDIGNCADSKTITVKNSDTASKIINKSLSILGITESERDYQLWVNSDKEEAPYRLIGHEYLYGIKMSHLRDTALLAELSKDSTSPSSLQEPFLIEELPREMQCRFILKPSHLAETQQLSEGYSLGTSGQEDSALVQQSLVFLLVCT</sequence>
<evidence type="ECO:0000313" key="2">
    <source>
        <dbReference type="EMBL" id="ELK06365.1"/>
    </source>
</evidence>
<dbReference type="InterPro" id="IPR000159">
    <property type="entry name" value="RA_dom"/>
</dbReference>
<dbReference type="PANTHER" id="PTHR23179">
    <property type="entry name" value="T-CELL ACTIVATION RHO GTPASE ACTIVATING PROTEIN-RELATED"/>
    <property type="match status" value="1"/>
</dbReference>
<protein>
    <submittedName>
        <fullName evidence="2">Rho GTPase-activating protein 20</fullName>
    </submittedName>
</protein>
<dbReference type="Gene3D" id="3.10.20.90">
    <property type="entry name" value="Phosphatidylinositol 3-kinase Catalytic Subunit, Chain A, domain 1"/>
    <property type="match status" value="1"/>
</dbReference>
<dbReference type="GO" id="GO:0007165">
    <property type="term" value="P:signal transduction"/>
    <property type="evidence" value="ECO:0007669"/>
    <property type="project" value="InterPro"/>
</dbReference>
<dbReference type="Pfam" id="PF22286">
    <property type="entry name" value="RHG20_PH"/>
    <property type="match status" value="1"/>
</dbReference>